<reference evidence="8" key="1">
    <citation type="journal article" date="2019" name="Int. J. Syst. Evol. Microbiol.">
        <title>The Global Catalogue of Microorganisms (GCM) 10K type strain sequencing project: providing services to taxonomists for standard genome sequencing and annotation.</title>
        <authorList>
            <consortium name="The Broad Institute Genomics Platform"/>
            <consortium name="The Broad Institute Genome Sequencing Center for Infectious Disease"/>
            <person name="Wu L."/>
            <person name="Ma J."/>
        </authorList>
    </citation>
    <scope>NUCLEOTIDE SEQUENCE [LARGE SCALE GENOMIC DNA]</scope>
    <source>
        <strain evidence="8">KACC 11588</strain>
    </source>
</reference>
<dbReference type="EMBL" id="JBHSNA010000006">
    <property type="protein sequence ID" value="MFC5566565.1"/>
    <property type="molecule type" value="Genomic_DNA"/>
</dbReference>
<feature type="domain" description="ABC transporter" evidence="6">
    <location>
        <begin position="23"/>
        <end position="269"/>
    </location>
</feature>
<comment type="caution">
    <text evidence="7">The sequence shown here is derived from an EMBL/GenBank/DDBJ whole genome shotgun (WGS) entry which is preliminary data.</text>
</comment>
<proteinExistence type="predicted"/>
<evidence type="ECO:0000259" key="6">
    <source>
        <dbReference type="PROSITE" id="PS50893"/>
    </source>
</evidence>
<dbReference type="Proteomes" id="UP001596056">
    <property type="component" value="Unassembled WGS sequence"/>
</dbReference>
<gene>
    <name evidence="7" type="ORF">ACFPOC_09055</name>
</gene>
<organism evidence="7 8">
    <name type="scientific">Rubellimicrobium aerolatum</name>
    <dbReference type="NCBI Taxonomy" id="490979"/>
    <lineage>
        <taxon>Bacteria</taxon>
        <taxon>Pseudomonadati</taxon>
        <taxon>Pseudomonadota</taxon>
        <taxon>Alphaproteobacteria</taxon>
        <taxon>Rhodobacterales</taxon>
        <taxon>Roseobacteraceae</taxon>
        <taxon>Rubellimicrobium</taxon>
    </lineage>
</organism>
<name>A0ABW0SCD9_9RHOB</name>
<keyword evidence="2" id="KW-0762">Sugar transport</keyword>
<keyword evidence="8" id="KW-1185">Reference proteome</keyword>
<dbReference type="Pfam" id="PF00005">
    <property type="entry name" value="ABC_tran"/>
    <property type="match status" value="2"/>
</dbReference>
<keyword evidence="5 7" id="KW-0067">ATP-binding</keyword>
<protein>
    <submittedName>
        <fullName evidence="7">Sugar ABC transporter ATP-binding protein</fullName>
    </submittedName>
</protein>
<keyword evidence="4" id="KW-0547">Nucleotide-binding</keyword>
<dbReference type="SMART" id="SM00382">
    <property type="entry name" value="AAA"/>
    <property type="match status" value="2"/>
</dbReference>
<evidence type="ECO:0000256" key="3">
    <source>
        <dbReference type="ARBA" id="ARBA00022737"/>
    </source>
</evidence>
<evidence type="ECO:0000256" key="4">
    <source>
        <dbReference type="ARBA" id="ARBA00022741"/>
    </source>
</evidence>
<dbReference type="Gene3D" id="3.40.50.300">
    <property type="entry name" value="P-loop containing nucleotide triphosphate hydrolases"/>
    <property type="match status" value="2"/>
</dbReference>
<evidence type="ECO:0000256" key="5">
    <source>
        <dbReference type="ARBA" id="ARBA00022840"/>
    </source>
</evidence>
<keyword evidence="1" id="KW-0813">Transport</keyword>
<evidence type="ECO:0000256" key="2">
    <source>
        <dbReference type="ARBA" id="ARBA00022597"/>
    </source>
</evidence>
<dbReference type="RefSeq" id="WP_209840621.1">
    <property type="nucleotide sequence ID" value="NZ_JAGGJP010000008.1"/>
</dbReference>
<dbReference type="PROSITE" id="PS00211">
    <property type="entry name" value="ABC_TRANSPORTER_1"/>
    <property type="match status" value="1"/>
</dbReference>
<dbReference type="SUPFAM" id="SSF52540">
    <property type="entry name" value="P-loop containing nucleoside triphosphate hydrolases"/>
    <property type="match status" value="2"/>
</dbReference>
<evidence type="ECO:0000313" key="7">
    <source>
        <dbReference type="EMBL" id="MFC5566565.1"/>
    </source>
</evidence>
<dbReference type="InterPro" id="IPR027417">
    <property type="entry name" value="P-loop_NTPase"/>
</dbReference>
<dbReference type="InterPro" id="IPR003593">
    <property type="entry name" value="AAA+_ATPase"/>
</dbReference>
<keyword evidence="3" id="KW-0677">Repeat</keyword>
<feature type="domain" description="ABC transporter" evidence="6">
    <location>
        <begin position="267"/>
        <end position="523"/>
    </location>
</feature>
<dbReference type="InterPro" id="IPR050107">
    <property type="entry name" value="ABC_carbohydrate_import_ATPase"/>
</dbReference>
<dbReference type="PANTHER" id="PTHR43790">
    <property type="entry name" value="CARBOHYDRATE TRANSPORT ATP-BINDING PROTEIN MG119-RELATED"/>
    <property type="match status" value="1"/>
</dbReference>
<evidence type="ECO:0000256" key="1">
    <source>
        <dbReference type="ARBA" id="ARBA00022448"/>
    </source>
</evidence>
<dbReference type="InterPro" id="IPR017871">
    <property type="entry name" value="ABC_transporter-like_CS"/>
</dbReference>
<dbReference type="PROSITE" id="PS50893">
    <property type="entry name" value="ABC_TRANSPORTER_2"/>
    <property type="match status" value="2"/>
</dbReference>
<dbReference type="CDD" id="cd03215">
    <property type="entry name" value="ABC_Carb_Monos_II"/>
    <property type="match status" value="1"/>
</dbReference>
<dbReference type="InterPro" id="IPR003439">
    <property type="entry name" value="ABC_transporter-like_ATP-bd"/>
</dbReference>
<evidence type="ECO:0000313" key="8">
    <source>
        <dbReference type="Proteomes" id="UP001596056"/>
    </source>
</evidence>
<sequence>MTLVDLAAPDRLPGSGKHPAEVLRMENVRMRFGPVEVLKGVSLGLRRKEILGLLGANGSGKSTLIKVLAGFNSPEPESRVRLWGDDLPLPLDAALIRRKGVAFVHQHLGLIPSLRVIDNMILSNDRLHPLGIAWGREARRLRGLFAEFGLAIDPLAPVESLAPVQRAFVAIVRAFDDLRRSEAGRAGEGVLVLDEPTPFLSGEDVEKLFALLRGIRATGASVIIVTHDIDEVLAITDRVAVMRDGRLAAMMTTAETTRQEILDAIVGRAVETFRRPSRPAPTGVAARLAGIAGGQLDPFDLTLAPGEVVGVTGLIGSGFADVPYLAFGAAPGTGRVEIGGQALDVARLTPARAVAAGMGLIPGDRLHQSCIVALSVTDNATMLALPRLRRGPALDRAAMTRATEALVAAHDVRPPRPGHLLGALSGGNQQKVVLGKWLAEEPRLLLLDEPTQGVDFGARQQIFAAIDAAAARGTAVLCASTDAEQLSQICDRVIVFAKGRPVAELTGAQVEKSVIARTCFLGVPPAPAPSPSLQEGLA</sequence>
<accession>A0ABW0SCD9</accession>
<dbReference type="PANTHER" id="PTHR43790:SF9">
    <property type="entry name" value="GALACTOFURANOSE TRANSPORTER ATP-BINDING PROTEIN YTFR"/>
    <property type="match status" value="1"/>
</dbReference>
<dbReference type="GO" id="GO:0005524">
    <property type="term" value="F:ATP binding"/>
    <property type="evidence" value="ECO:0007669"/>
    <property type="project" value="UniProtKB-KW"/>
</dbReference>